<keyword evidence="7" id="KW-1185">Reference proteome</keyword>
<dbReference type="PANTHER" id="PTHR44196:SF1">
    <property type="entry name" value="DEHYDROGENASE_REDUCTASE SDR FAMILY MEMBER 7B"/>
    <property type="match status" value="1"/>
</dbReference>
<dbReference type="OrthoDB" id="10253736at2759"/>
<dbReference type="GO" id="GO:0016491">
    <property type="term" value="F:oxidoreductase activity"/>
    <property type="evidence" value="ECO:0007669"/>
    <property type="project" value="UniProtKB-KW"/>
</dbReference>
<evidence type="ECO:0000256" key="2">
    <source>
        <dbReference type="ARBA" id="ARBA00022857"/>
    </source>
</evidence>
<evidence type="ECO:0000313" key="7">
    <source>
        <dbReference type="Proteomes" id="UP000053259"/>
    </source>
</evidence>
<keyword evidence="2" id="KW-0521">NADP</keyword>
<dbReference type="EMBL" id="KN847651">
    <property type="protein sequence ID" value="KIV98509.1"/>
    <property type="molecule type" value="Genomic_DNA"/>
</dbReference>
<comment type="similarity">
    <text evidence="1 5">Belongs to the short-chain dehydrogenases/reductases (SDR) family.</text>
</comment>
<reference evidence="6 7" key="1">
    <citation type="submission" date="2015-01" db="EMBL/GenBank/DDBJ databases">
        <title>The Genome Sequence of Ochroconis gallopava CBS43764.</title>
        <authorList>
            <consortium name="The Broad Institute Genomics Platform"/>
            <person name="Cuomo C."/>
            <person name="de Hoog S."/>
            <person name="Gorbushina A."/>
            <person name="Stielow B."/>
            <person name="Teixiera M."/>
            <person name="Abouelleil A."/>
            <person name="Chapman S.B."/>
            <person name="Priest M."/>
            <person name="Young S.K."/>
            <person name="Wortman J."/>
            <person name="Nusbaum C."/>
            <person name="Birren B."/>
        </authorList>
    </citation>
    <scope>NUCLEOTIDE SEQUENCE [LARGE SCALE GENOMIC DNA]</scope>
    <source>
        <strain evidence="6 7">CBS 43764</strain>
    </source>
</reference>
<dbReference type="PRINTS" id="PR00081">
    <property type="entry name" value="GDHRDH"/>
</dbReference>
<dbReference type="GO" id="GO:0016020">
    <property type="term" value="C:membrane"/>
    <property type="evidence" value="ECO:0007669"/>
    <property type="project" value="TreeGrafter"/>
</dbReference>
<evidence type="ECO:0000313" key="6">
    <source>
        <dbReference type="EMBL" id="KIV98509.1"/>
    </source>
</evidence>
<name>A0A0D1ZWZ2_9PEZI</name>
<dbReference type="CDD" id="cd05233">
    <property type="entry name" value="SDR_c"/>
    <property type="match status" value="1"/>
</dbReference>
<keyword evidence="3" id="KW-0560">Oxidoreductase</keyword>
<protein>
    <submittedName>
        <fullName evidence="6">Uncharacterized protein</fullName>
    </submittedName>
</protein>
<dbReference type="VEuPathDB" id="FungiDB:PV09_09686"/>
<sequence length="265" mass="28683">MKNLAGKVAVITGGGSGIGKALAIQLAQKGMKVVIASTNNEKLQAAAEEIKRAGAKDVLTVNTDVSKRDSVVNLYETVKKAFGSADLLVCNAGVTTSGPYDQHHEQDWAWVYDVVLYGTAYCIQLFYPDLIAKQSGHIVLVGSQAGMVPNWFTLHGPYTSAKSAVMALGAALRPEAAEYNVGVSNVIVAGTMTEIMKSERSRPKDYGEPLAYPMPKREARRIPASDTASMIMKGIEENKEWIATHPELKSLTKNYFDSILSAYDH</sequence>
<dbReference type="HOGENOM" id="CLU_010194_2_1_1"/>
<dbReference type="InParanoid" id="A0A0D1ZWZ2"/>
<proteinExistence type="inferred from homology"/>
<organism evidence="6 7">
    <name type="scientific">Verruconis gallopava</name>
    <dbReference type="NCBI Taxonomy" id="253628"/>
    <lineage>
        <taxon>Eukaryota</taxon>
        <taxon>Fungi</taxon>
        <taxon>Dikarya</taxon>
        <taxon>Ascomycota</taxon>
        <taxon>Pezizomycotina</taxon>
        <taxon>Dothideomycetes</taxon>
        <taxon>Pleosporomycetidae</taxon>
        <taxon>Venturiales</taxon>
        <taxon>Sympoventuriaceae</taxon>
        <taxon>Verruconis</taxon>
    </lineage>
</organism>
<dbReference type="InterPro" id="IPR002347">
    <property type="entry name" value="SDR_fam"/>
</dbReference>
<dbReference type="PRINTS" id="PR00080">
    <property type="entry name" value="SDRFAMILY"/>
</dbReference>
<dbReference type="PROSITE" id="PS00061">
    <property type="entry name" value="ADH_SHORT"/>
    <property type="match status" value="1"/>
</dbReference>
<dbReference type="PANTHER" id="PTHR44196">
    <property type="entry name" value="DEHYDROGENASE/REDUCTASE SDR FAMILY MEMBER 7B"/>
    <property type="match status" value="1"/>
</dbReference>
<dbReference type="RefSeq" id="XP_016208379.1">
    <property type="nucleotide sequence ID" value="XM_016363795.1"/>
</dbReference>
<evidence type="ECO:0000256" key="1">
    <source>
        <dbReference type="ARBA" id="ARBA00006484"/>
    </source>
</evidence>
<accession>A0A0D1ZWZ2</accession>
<gene>
    <name evidence="6" type="ORF">PV09_09686</name>
</gene>
<evidence type="ECO:0000256" key="5">
    <source>
        <dbReference type="RuleBase" id="RU000363"/>
    </source>
</evidence>
<dbReference type="GeneID" id="27317659"/>
<dbReference type="InterPro" id="IPR036291">
    <property type="entry name" value="NAD(P)-bd_dom_sf"/>
</dbReference>
<dbReference type="AlphaFoldDB" id="A0A0D1ZWZ2"/>
<dbReference type="InterPro" id="IPR020904">
    <property type="entry name" value="Sc_DH/Rdtase_CS"/>
</dbReference>
<dbReference type="Proteomes" id="UP000053259">
    <property type="component" value="Unassembled WGS sequence"/>
</dbReference>
<dbReference type="Pfam" id="PF00106">
    <property type="entry name" value="adh_short"/>
    <property type="match status" value="1"/>
</dbReference>
<evidence type="ECO:0000256" key="3">
    <source>
        <dbReference type="ARBA" id="ARBA00023002"/>
    </source>
</evidence>
<dbReference type="Gene3D" id="3.40.50.720">
    <property type="entry name" value="NAD(P)-binding Rossmann-like Domain"/>
    <property type="match status" value="1"/>
</dbReference>
<dbReference type="STRING" id="253628.A0A0D1ZWZ2"/>
<evidence type="ECO:0000256" key="4">
    <source>
        <dbReference type="ARBA" id="ARBA00037096"/>
    </source>
</evidence>
<comment type="function">
    <text evidence="4">Putative oxidoreductase.</text>
</comment>
<dbReference type="SUPFAM" id="SSF51735">
    <property type="entry name" value="NAD(P)-binding Rossmann-fold domains"/>
    <property type="match status" value="1"/>
</dbReference>